<accession>A0A4Q9L9M2</accession>
<proteinExistence type="predicted"/>
<name>A0A4Q9L9M2_9MICR</name>
<comment type="caution">
    <text evidence="2">The sequence shown here is derived from an EMBL/GenBank/DDBJ whole genome shotgun (WGS) entry which is preliminary data.</text>
</comment>
<keyword evidence="3" id="KW-1185">Reference proteome</keyword>
<dbReference type="EMBL" id="PITI01000763">
    <property type="protein sequence ID" value="TBU04433.1"/>
    <property type="molecule type" value="Genomic_DNA"/>
</dbReference>
<dbReference type="VEuPathDB" id="MicrosporidiaDB:CWI39_0029p0060"/>
<evidence type="ECO:0000313" key="3">
    <source>
        <dbReference type="Proteomes" id="UP000291404"/>
    </source>
</evidence>
<feature type="compositionally biased region" description="Basic and acidic residues" evidence="1">
    <location>
        <begin position="178"/>
        <end position="188"/>
    </location>
</feature>
<dbReference type="Proteomes" id="UP000291404">
    <property type="component" value="Unassembled WGS sequence"/>
</dbReference>
<dbReference type="AlphaFoldDB" id="A0A4Q9L9M2"/>
<evidence type="ECO:0000256" key="1">
    <source>
        <dbReference type="SAM" id="MobiDB-lite"/>
    </source>
</evidence>
<protein>
    <submittedName>
        <fullName evidence="2">Uncharacterized protein</fullName>
    </submittedName>
</protein>
<reference evidence="2 3" key="1">
    <citation type="submission" date="2017-12" db="EMBL/GenBank/DDBJ databases">
        <authorList>
            <person name="Pombert J.-F."/>
            <person name="Haag K.L."/>
            <person name="Ebert D."/>
        </authorList>
    </citation>
    <scope>NUCLEOTIDE SEQUENCE [LARGE SCALE GENOMIC DNA]</scope>
    <source>
        <strain evidence="2">BE-OM-2</strain>
    </source>
</reference>
<dbReference type="VEuPathDB" id="MicrosporidiaDB:CWI36_0763p0020"/>
<evidence type="ECO:0000313" key="2">
    <source>
        <dbReference type="EMBL" id="TBU04433.1"/>
    </source>
</evidence>
<feature type="region of interest" description="Disordered" evidence="1">
    <location>
        <begin position="178"/>
        <end position="200"/>
    </location>
</feature>
<organism evidence="2 3">
    <name type="scientific">Hamiltosporidium magnivora</name>
    <dbReference type="NCBI Taxonomy" id="148818"/>
    <lineage>
        <taxon>Eukaryota</taxon>
        <taxon>Fungi</taxon>
        <taxon>Fungi incertae sedis</taxon>
        <taxon>Microsporidia</taxon>
        <taxon>Dubosqiidae</taxon>
        <taxon>Hamiltosporidium</taxon>
    </lineage>
</organism>
<sequence>MLIFLFIPGFLFIKFRLKRLNHPEYIGVYEKTPGLVKKKDALHFHLEKQGTHKVGLCSSAGCLTEKNSAAIFGPNGTAVLMVRNDDGTVTFMLNDKCLAADRTGLAFLKCGEYDKFEKITDKLLRIKGNNHTKSDELHDRKIEKEHISNPSETNHHHHHHHSNMSENPELIERTEKEHLKHLSKHKSDPNYTTDQDTARNHNSHVHLVGETSNRAFYTFYSYHPSDRHSTWAFHAYHHGIPLRWADEKTRVT</sequence>
<gene>
    <name evidence="2" type="ORF">CWI36_0763p0020</name>
</gene>